<evidence type="ECO:0000313" key="6">
    <source>
        <dbReference type="Proteomes" id="UP000612282"/>
    </source>
</evidence>
<dbReference type="PANTHER" id="PTHR45527:SF1">
    <property type="entry name" value="FATTY ACID SYNTHASE"/>
    <property type="match status" value="1"/>
</dbReference>
<keyword evidence="3" id="KW-0597">Phosphoprotein</keyword>
<feature type="domain" description="Carrier" evidence="4">
    <location>
        <begin position="745"/>
        <end position="820"/>
    </location>
</feature>
<evidence type="ECO:0000256" key="1">
    <source>
        <dbReference type="ARBA" id="ARBA00001957"/>
    </source>
</evidence>
<dbReference type="PANTHER" id="PTHR45527">
    <property type="entry name" value="NONRIBOSOMAL PEPTIDE SYNTHETASE"/>
    <property type="match status" value="1"/>
</dbReference>
<accession>A0ABQ3XSL3</accession>
<dbReference type="Proteomes" id="UP000612282">
    <property type="component" value="Unassembled WGS sequence"/>
</dbReference>
<name>A0ABQ3XSL3_9ACTN</name>
<dbReference type="Gene3D" id="2.30.38.10">
    <property type="entry name" value="Luciferase, Domain 3"/>
    <property type="match status" value="1"/>
</dbReference>
<dbReference type="CDD" id="cd19531">
    <property type="entry name" value="LCL_NRPS-like"/>
    <property type="match status" value="1"/>
</dbReference>
<dbReference type="InterPro" id="IPR020845">
    <property type="entry name" value="AMP-binding_CS"/>
</dbReference>
<dbReference type="Gene3D" id="3.40.50.980">
    <property type="match status" value="2"/>
</dbReference>
<dbReference type="PROSITE" id="PS00455">
    <property type="entry name" value="AMP_BINDING"/>
    <property type="match status" value="1"/>
</dbReference>
<proteinExistence type="predicted"/>
<dbReference type="Pfam" id="PF13193">
    <property type="entry name" value="AMP-binding_C"/>
    <property type="match status" value="1"/>
</dbReference>
<keyword evidence="2" id="KW-0596">Phosphopantetheine</keyword>
<dbReference type="InterPro" id="IPR010071">
    <property type="entry name" value="AA_adenyl_dom"/>
</dbReference>
<dbReference type="SUPFAM" id="SSF47336">
    <property type="entry name" value="ACP-like"/>
    <property type="match status" value="1"/>
</dbReference>
<organism evidence="5 6">
    <name type="scientific">Actinoplanes couchii</name>
    <dbReference type="NCBI Taxonomy" id="403638"/>
    <lineage>
        <taxon>Bacteria</taxon>
        <taxon>Bacillati</taxon>
        <taxon>Actinomycetota</taxon>
        <taxon>Actinomycetes</taxon>
        <taxon>Micromonosporales</taxon>
        <taxon>Micromonosporaceae</taxon>
        <taxon>Actinoplanes</taxon>
    </lineage>
</organism>
<dbReference type="Pfam" id="PF00501">
    <property type="entry name" value="AMP-binding"/>
    <property type="match status" value="1"/>
</dbReference>
<dbReference type="InterPro" id="IPR025110">
    <property type="entry name" value="AMP-bd_C"/>
</dbReference>
<dbReference type="InterPro" id="IPR009081">
    <property type="entry name" value="PP-bd_ACP"/>
</dbReference>
<evidence type="ECO:0000256" key="2">
    <source>
        <dbReference type="ARBA" id="ARBA00022450"/>
    </source>
</evidence>
<comment type="caution">
    <text evidence="5">The sequence shown here is derived from an EMBL/GenBank/DDBJ whole genome shotgun (WGS) entry which is preliminary data.</text>
</comment>
<gene>
    <name evidence="5" type="ORF">Aco03nite_098930</name>
</gene>
<protein>
    <recommendedName>
        <fullName evidence="4">Carrier domain-containing protein</fullName>
    </recommendedName>
</protein>
<dbReference type="SUPFAM" id="SSF56801">
    <property type="entry name" value="Acetyl-CoA synthetase-like"/>
    <property type="match status" value="1"/>
</dbReference>
<evidence type="ECO:0000259" key="4">
    <source>
        <dbReference type="PROSITE" id="PS50075"/>
    </source>
</evidence>
<sequence length="1266" mass="136678">MTSTRSEQAGAIAGLRPGYWQEKLAGMPAAPELPADRPRAMAQSAHSSTVDTIAFTVPADVLDGLREITEAERATLFVVMLAATKVVVMRYTGQTDIVVATSAGLLLRTDCSGGPGFRELAGRVRQTVLEAFAHQGQFAAERPQAPGARIYFDTGESETAGAPVPGGCDLALRVAGQSRPDGGLDGWLSYRTDLFDESTMRRLTGHLGSVLSEVADHPDRSIAAVEMLATAERDRQLTEWNATAAWFPRDATIAGLCAAQAARTPDATAVVCGAERLSYRELDTRANRLARHLRDRGVGPESVVGVCLPPSTALVVGLLGILKAGGAYAPLDPAYPEARLRFLLADTRAVAVLTDEPTGAVLADNGIPLIRLDTDRRAIAEQDGTDLPGTAGPENLAYLIYTSGSTGTPKGVEVPHRGVVNLLWDLVSTDFPDFVLGTVPTFDIAALELFGPLVSGGTVIVSTGEYVADIAARPQRLTAQATPSKWELVLRAGSDRLRGIRCLTGGEAINESLAGRLFDAVGSFTNVYGPTETTIWSTSYTCTERPPHTVPIGRPLANTTIYVFDERMRLVPAGVTGELYIGGTGVTRGYRNRPGLTAQRFVPDPYGEPGARLYRTGDLVRYLPDGNVEFLGRRDQQVKIRGHRIEPGEIETVLSRHAAVARAVVMARESTPGDFRLVAYVVPAGVAPEPAELRAFAGEHLPAYMVPAAVVSIDEIPLLPSGKVDRSQLPEPAVTRPTPVAGARLLDEPVVRMIAAIWADLLDVEVVGPHDDFFELGGHSLLVTRVMSRIREAFGVEVPFGALFEAPTAAGLAEVVMSLAARGATEPVPPVTAGRRDGDLPLAYSQQRLWFLNQLIPDNPFYNLPVSCRIEGRLDVEALHRAVTAVVHRHEALRSTVEETSDGRAVQVVQPGGEVPMPVLDVPGDTAPARLAEAARMVERTASRVFDLAHGPVFRAALLRLSDTDHVLVLVLHHIAGDGWSMGVIARDLTRLYAAEPLPPLTVQYGDYAIWQREWLTEAVLAGQLGYWRDRLAGMPPTLELPTDRPRPVVASYRGVTRQFTVGPVVTGALRALAQAEAATLFMVLLAAFKVLLARYTGQTDIVVGAPVANRRSAELDDLVGFFVNTLVLRTDCAGTPSFRDLLGRVRDTTLGAYTHQDLPFERLVTELAPARNLSRNPLVQVVFQLQNTEAAPPRFGDAQVSRFDDGFINTRFDTEVHLQEVGGGLTGRWICAADIYHETSIDRFIASYIQLLEHISRAWSADPRF</sequence>
<dbReference type="Pfam" id="PF00550">
    <property type="entry name" value="PP-binding"/>
    <property type="match status" value="1"/>
</dbReference>
<dbReference type="InterPro" id="IPR000873">
    <property type="entry name" value="AMP-dep_synth/lig_dom"/>
</dbReference>
<dbReference type="Gene3D" id="1.10.1200.10">
    <property type="entry name" value="ACP-like"/>
    <property type="match status" value="1"/>
</dbReference>
<dbReference type="SUPFAM" id="SSF52777">
    <property type="entry name" value="CoA-dependent acyltransferases"/>
    <property type="match status" value="3"/>
</dbReference>
<dbReference type="Gene3D" id="3.30.559.30">
    <property type="entry name" value="Nonribosomal peptide synthetase, condensation domain"/>
    <property type="match status" value="2"/>
</dbReference>
<dbReference type="Gene3D" id="3.30.300.30">
    <property type="match status" value="1"/>
</dbReference>
<dbReference type="PROSITE" id="PS50075">
    <property type="entry name" value="CARRIER"/>
    <property type="match status" value="1"/>
</dbReference>
<comment type="cofactor">
    <cofactor evidence="1">
        <name>pantetheine 4'-phosphate</name>
        <dbReference type="ChEBI" id="CHEBI:47942"/>
    </cofactor>
</comment>
<dbReference type="NCBIfam" id="TIGR01733">
    <property type="entry name" value="AA-adenyl-dom"/>
    <property type="match status" value="1"/>
</dbReference>
<dbReference type="InterPro" id="IPR001242">
    <property type="entry name" value="Condensation_dom"/>
</dbReference>
<dbReference type="RefSeq" id="WP_203809524.1">
    <property type="nucleotide sequence ID" value="NZ_BAAAQE010000015.1"/>
</dbReference>
<dbReference type="SMART" id="SM00823">
    <property type="entry name" value="PKS_PP"/>
    <property type="match status" value="1"/>
</dbReference>
<dbReference type="Gene3D" id="3.30.559.10">
    <property type="entry name" value="Chloramphenicol acetyltransferase-like domain"/>
    <property type="match status" value="1"/>
</dbReference>
<dbReference type="InterPro" id="IPR023213">
    <property type="entry name" value="CAT-like_dom_sf"/>
</dbReference>
<dbReference type="InterPro" id="IPR020806">
    <property type="entry name" value="PKS_PP-bd"/>
</dbReference>
<dbReference type="InterPro" id="IPR045851">
    <property type="entry name" value="AMP-bd_C_sf"/>
</dbReference>
<dbReference type="Pfam" id="PF00668">
    <property type="entry name" value="Condensation"/>
    <property type="match status" value="2"/>
</dbReference>
<evidence type="ECO:0000313" key="5">
    <source>
        <dbReference type="EMBL" id="GID61489.1"/>
    </source>
</evidence>
<evidence type="ECO:0000256" key="3">
    <source>
        <dbReference type="ARBA" id="ARBA00022553"/>
    </source>
</evidence>
<dbReference type="CDD" id="cd05930">
    <property type="entry name" value="A_NRPS"/>
    <property type="match status" value="1"/>
</dbReference>
<dbReference type="InterPro" id="IPR036736">
    <property type="entry name" value="ACP-like_sf"/>
</dbReference>
<keyword evidence="6" id="KW-1185">Reference proteome</keyword>
<reference evidence="5 6" key="1">
    <citation type="submission" date="2021-01" db="EMBL/GenBank/DDBJ databases">
        <title>Whole genome shotgun sequence of Actinoplanes couchii NBRC 106145.</title>
        <authorList>
            <person name="Komaki H."/>
            <person name="Tamura T."/>
        </authorList>
    </citation>
    <scope>NUCLEOTIDE SEQUENCE [LARGE SCALE GENOMIC DNA]</scope>
    <source>
        <strain evidence="5 6">NBRC 106145</strain>
    </source>
</reference>
<dbReference type="EMBL" id="BOMG01000128">
    <property type="protein sequence ID" value="GID61489.1"/>
    <property type="molecule type" value="Genomic_DNA"/>
</dbReference>